<dbReference type="Gene3D" id="3.40.50.1820">
    <property type="entry name" value="alpha/beta hydrolase"/>
    <property type="match status" value="1"/>
</dbReference>
<dbReference type="STRING" id="3218.A0A2K1JX74"/>
<evidence type="ECO:0000313" key="5">
    <source>
        <dbReference type="EnsemblPlants" id="Pp3c10_1460V3.1"/>
    </source>
</evidence>
<dbReference type="AlphaFoldDB" id="A0A2K1JX74"/>
<dbReference type="PaxDb" id="3218-PP1S95_125V6.1"/>
<dbReference type="SUPFAM" id="SSF53474">
    <property type="entry name" value="alpha/beta-Hydrolases"/>
    <property type="match status" value="1"/>
</dbReference>
<dbReference type="Gramene" id="Pp3c10_1460V3.2">
    <property type="protein sequence ID" value="Pp3c10_1460V3.2"/>
    <property type="gene ID" value="Pp3c10_1460"/>
</dbReference>
<evidence type="ECO:0000313" key="4">
    <source>
        <dbReference type="EMBL" id="PNR46137.1"/>
    </source>
</evidence>
<comment type="similarity">
    <text evidence="1">Belongs to the AB hydrolase superfamily.</text>
</comment>
<dbReference type="RefSeq" id="XP_024386103.1">
    <property type="nucleotide sequence ID" value="XM_024530335.2"/>
</dbReference>
<dbReference type="GO" id="GO:0016787">
    <property type="term" value="F:hydrolase activity"/>
    <property type="evidence" value="ECO:0007669"/>
    <property type="project" value="UniProtKB-KW"/>
</dbReference>
<dbReference type="PANTHER" id="PTHR43039">
    <property type="entry name" value="ESTERASE-RELATED"/>
    <property type="match status" value="1"/>
</dbReference>
<reference evidence="5" key="3">
    <citation type="submission" date="2020-12" db="UniProtKB">
        <authorList>
            <consortium name="EnsemblPlants"/>
        </authorList>
    </citation>
    <scope>IDENTIFICATION</scope>
</reference>
<dbReference type="InterPro" id="IPR029058">
    <property type="entry name" value="AB_hydrolase_fold"/>
</dbReference>
<proteinExistence type="inferred from homology"/>
<reference evidence="4 6" key="1">
    <citation type="journal article" date="2008" name="Science">
        <title>The Physcomitrella genome reveals evolutionary insights into the conquest of land by plants.</title>
        <authorList>
            <person name="Rensing S."/>
            <person name="Lang D."/>
            <person name="Zimmer A."/>
            <person name="Terry A."/>
            <person name="Salamov A."/>
            <person name="Shapiro H."/>
            <person name="Nishiyama T."/>
            <person name="Perroud P.-F."/>
            <person name="Lindquist E."/>
            <person name="Kamisugi Y."/>
            <person name="Tanahashi T."/>
            <person name="Sakakibara K."/>
            <person name="Fujita T."/>
            <person name="Oishi K."/>
            <person name="Shin-I T."/>
            <person name="Kuroki Y."/>
            <person name="Toyoda A."/>
            <person name="Suzuki Y."/>
            <person name="Hashimoto A."/>
            <person name="Yamaguchi K."/>
            <person name="Sugano A."/>
            <person name="Kohara Y."/>
            <person name="Fujiyama A."/>
            <person name="Anterola A."/>
            <person name="Aoki S."/>
            <person name="Ashton N."/>
            <person name="Barbazuk W.B."/>
            <person name="Barker E."/>
            <person name="Bennetzen J."/>
            <person name="Bezanilla M."/>
            <person name="Blankenship R."/>
            <person name="Cho S.H."/>
            <person name="Dutcher S."/>
            <person name="Estelle M."/>
            <person name="Fawcett J.A."/>
            <person name="Gundlach H."/>
            <person name="Hanada K."/>
            <person name="Heyl A."/>
            <person name="Hicks K.A."/>
            <person name="Hugh J."/>
            <person name="Lohr M."/>
            <person name="Mayer K."/>
            <person name="Melkozernov A."/>
            <person name="Murata T."/>
            <person name="Nelson D."/>
            <person name="Pils B."/>
            <person name="Prigge M."/>
            <person name="Reiss B."/>
            <person name="Renner T."/>
            <person name="Rombauts S."/>
            <person name="Rushton P."/>
            <person name="Sanderfoot A."/>
            <person name="Schween G."/>
            <person name="Shiu S.-H."/>
            <person name="Stueber K."/>
            <person name="Theodoulou F.L."/>
            <person name="Tu H."/>
            <person name="Van de Peer Y."/>
            <person name="Verrier P.J."/>
            <person name="Waters E."/>
            <person name="Wood A."/>
            <person name="Yang L."/>
            <person name="Cove D."/>
            <person name="Cuming A."/>
            <person name="Hasebe M."/>
            <person name="Lucas S."/>
            <person name="Mishler D.B."/>
            <person name="Reski R."/>
            <person name="Grigoriev I."/>
            <person name="Quatrano R.S."/>
            <person name="Boore J.L."/>
        </authorList>
    </citation>
    <scope>NUCLEOTIDE SEQUENCE [LARGE SCALE GENOMIC DNA]</scope>
    <source>
        <strain evidence="5 6">cv. Gransden 2004</strain>
    </source>
</reference>
<keyword evidence="2" id="KW-0378">Hydrolase</keyword>
<dbReference type="Gramene" id="Pp3c10_1460V3.1">
    <property type="protein sequence ID" value="Pp3c10_1460V3.1"/>
    <property type="gene ID" value="Pp3c10_1460"/>
</dbReference>
<dbReference type="OMA" id="IFASIRH"/>
<evidence type="ECO:0000256" key="2">
    <source>
        <dbReference type="ARBA" id="ARBA00022801"/>
    </source>
</evidence>
<organism evidence="4">
    <name type="scientific">Physcomitrium patens</name>
    <name type="common">Spreading-leaved earth moss</name>
    <name type="synonym">Physcomitrella patens</name>
    <dbReference type="NCBI Taxonomy" id="3218"/>
    <lineage>
        <taxon>Eukaryota</taxon>
        <taxon>Viridiplantae</taxon>
        <taxon>Streptophyta</taxon>
        <taxon>Embryophyta</taxon>
        <taxon>Bryophyta</taxon>
        <taxon>Bryophytina</taxon>
        <taxon>Bryopsida</taxon>
        <taxon>Funariidae</taxon>
        <taxon>Funariales</taxon>
        <taxon>Funariaceae</taxon>
        <taxon>Physcomitrium</taxon>
    </lineage>
</organism>
<evidence type="ECO:0000313" key="6">
    <source>
        <dbReference type="Proteomes" id="UP000006727"/>
    </source>
</evidence>
<accession>A0A2K1JX74</accession>
<dbReference type="OrthoDB" id="408373at2759"/>
<keyword evidence="6" id="KW-1185">Reference proteome</keyword>
<dbReference type="EMBL" id="ABEU02000010">
    <property type="protein sequence ID" value="PNR46137.1"/>
    <property type="molecule type" value="Genomic_DNA"/>
</dbReference>
<reference evidence="4 6" key="2">
    <citation type="journal article" date="2018" name="Plant J.">
        <title>The Physcomitrella patens chromosome-scale assembly reveals moss genome structure and evolution.</title>
        <authorList>
            <person name="Lang D."/>
            <person name="Ullrich K.K."/>
            <person name="Murat F."/>
            <person name="Fuchs J."/>
            <person name="Jenkins J."/>
            <person name="Haas F.B."/>
            <person name="Piednoel M."/>
            <person name="Gundlach H."/>
            <person name="Van Bel M."/>
            <person name="Meyberg R."/>
            <person name="Vives C."/>
            <person name="Morata J."/>
            <person name="Symeonidi A."/>
            <person name="Hiss M."/>
            <person name="Muchero W."/>
            <person name="Kamisugi Y."/>
            <person name="Saleh O."/>
            <person name="Blanc G."/>
            <person name="Decker E.L."/>
            <person name="van Gessel N."/>
            <person name="Grimwood J."/>
            <person name="Hayes R.D."/>
            <person name="Graham S.W."/>
            <person name="Gunter L.E."/>
            <person name="McDaniel S.F."/>
            <person name="Hoernstein S.N.W."/>
            <person name="Larsson A."/>
            <person name="Li F.W."/>
            <person name="Perroud P.F."/>
            <person name="Phillips J."/>
            <person name="Ranjan P."/>
            <person name="Rokshar D.S."/>
            <person name="Rothfels C.J."/>
            <person name="Schneider L."/>
            <person name="Shu S."/>
            <person name="Stevenson D.W."/>
            <person name="Thummler F."/>
            <person name="Tillich M."/>
            <person name="Villarreal Aguilar J.C."/>
            <person name="Widiez T."/>
            <person name="Wong G.K."/>
            <person name="Wymore A."/>
            <person name="Zhang Y."/>
            <person name="Zimmer A.D."/>
            <person name="Quatrano R.S."/>
            <person name="Mayer K.F.X."/>
            <person name="Goodstein D."/>
            <person name="Casacuberta J.M."/>
            <person name="Vandepoele K."/>
            <person name="Reski R."/>
            <person name="Cuming A.C."/>
            <person name="Tuskan G.A."/>
            <person name="Maumus F."/>
            <person name="Salse J."/>
            <person name="Schmutz J."/>
            <person name="Rensing S.A."/>
        </authorList>
    </citation>
    <scope>NUCLEOTIDE SEQUENCE [LARGE SCALE GENOMIC DNA]</scope>
    <source>
        <strain evidence="5 6">cv. Gransden 2004</strain>
    </source>
</reference>
<dbReference type="FunFam" id="3.40.50.1820:FF:000042">
    <property type="entry name" value="probable strigolactone esterase DAD2"/>
    <property type="match status" value="1"/>
</dbReference>
<dbReference type="PRINTS" id="PR00111">
    <property type="entry name" value="ABHYDROLASE"/>
</dbReference>
<evidence type="ECO:0000259" key="3">
    <source>
        <dbReference type="Pfam" id="PF00561"/>
    </source>
</evidence>
<feature type="domain" description="AB hydrolase-1" evidence="3">
    <location>
        <begin position="24"/>
        <end position="257"/>
    </location>
</feature>
<dbReference type="InterPro" id="IPR000073">
    <property type="entry name" value="AB_hydrolase_1"/>
</dbReference>
<dbReference type="Pfam" id="PF00561">
    <property type="entry name" value="Abhydrolase_1"/>
    <property type="match status" value="1"/>
</dbReference>
<sequence length="270" mass="30141">MSPPNNSLMQSHNVIIVGNGDQYVVLSHGFGSDQTVWKYVLPYIMNDYKVILYDLMGAGSTSADDFSFNRYSSLHAYADDLLTILDELEIKSCMYVGASVSGMIGCLASIERPEVFKKLILLGSSPRYLNDVNYFGGFEQQDLEQIYGDMKSNFRSWVTGFGELLVAADLQSRAVQEFCRTFYSIRPDIALSITRTIFQSDLRSTLPLVKVPVHLLQTMKDMAVPLQVAHYLQQNLGGWTTMEILDTEGHLPHLSDPGVVIAALLRCFAS</sequence>
<dbReference type="Proteomes" id="UP000006727">
    <property type="component" value="Chromosome 10"/>
</dbReference>
<protein>
    <recommendedName>
        <fullName evidence="3">AB hydrolase-1 domain-containing protein</fullName>
    </recommendedName>
</protein>
<dbReference type="EnsemblPlants" id="Pp3c10_1460V3.2">
    <property type="protein sequence ID" value="Pp3c10_1460V3.2"/>
    <property type="gene ID" value="Pp3c10_1460"/>
</dbReference>
<evidence type="ECO:0000256" key="1">
    <source>
        <dbReference type="ARBA" id="ARBA00008645"/>
    </source>
</evidence>
<dbReference type="GeneID" id="112287396"/>
<gene>
    <name evidence="5" type="primary">LOC112287396</name>
    <name evidence="4" type="ORF">PHYPA_013256</name>
</gene>
<name>A0A2K1JX74_PHYPA</name>
<dbReference type="EnsemblPlants" id="Pp3c10_1460V3.1">
    <property type="protein sequence ID" value="Pp3c10_1460V3.1"/>
    <property type="gene ID" value="Pp3c10_1460"/>
</dbReference>